<accession>A0A286RCB4</accession>
<evidence type="ECO:0000259" key="1">
    <source>
        <dbReference type="Pfam" id="PF13358"/>
    </source>
</evidence>
<dbReference type="Pfam" id="PF13358">
    <property type="entry name" value="DDE_3"/>
    <property type="match status" value="1"/>
</dbReference>
<sequence>MWCIPPQQNGQFVARMERVLQVYCRPYDPRRPVVCMDEQAVQLVSWSRQPVPMSRGRAKRIDYEYVRRGTCTVWMFVEPLGCWRDVRVSVQKTAIDWAHQVRALVDDPRYADVERITLVRDNLNTHDIGSLYEAFDPQEAARLAEKLEIVHTPKHGSW</sequence>
<proteinExistence type="predicted"/>
<reference evidence="2 3" key="1">
    <citation type="journal article" name="Front. Microbiol.">
        <title>Sugar Metabolism of the First Thermophilic Planctomycete Thermogutta terrifontis: Comparative Genomic and Transcriptomic Approaches.</title>
        <authorList>
            <person name="Elcheninov A.G."/>
            <person name="Menzel P."/>
            <person name="Gudbergsdottir S.R."/>
            <person name="Slesarev A.I."/>
            <person name="Kadnikov V.V."/>
            <person name="Krogh A."/>
            <person name="Bonch-Osmolovskaya E.A."/>
            <person name="Peng X."/>
            <person name="Kublanov I.V."/>
        </authorList>
    </citation>
    <scope>NUCLEOTIDE SEQUENCE [LARGE SCALE GENOMIC DNA]</scope>
    <source>
        <strain evidence="2 3">R1</strain>
    </source>
</reference>
<dbReference type="Proteomes" id="UP000215086">
    <property type="component" value="Chromosome"/>
</dbReference>
<dbReference type="OrthoDB" id="269226at2"/>
<protein>
    <submittedName>
        <fullName evidence="2">Transposase</fullName>
    </submittedName>
</protein>
<evidence type="ECO:0000313" key="2">
    <source>
        <dbReference type="EMBL" id="ASV73599.1"/>
    </source>
</evidence>
<keyword evidence="3" id="KW-1185">Reference proteome</keyword>
<dbReference type="KEGG" id="ttf:THTE_0997"/>
<organism evidence="2 3">
    <name type="scientific">Thermogutta terrifontis</name>
    <dbReference type="NCBI Taxonomy" id="1331910"/>
    <lineage>
        <taxon>Bacteria</taxon>
        <taxon>Pseudomonadati</taxon>
        <taxon>Planctomycetota</taxon>
        <taxon>Planctomycetia</taxon>
        <taxon>Pirellulales</taxon>
        <taxon>Thermoguttaceae</taxon>
        <taxon>Thermogutta</taxon>
    </lineage>
</organism>
<dbReference type="AlphaFoldDB" id="A0A286RCB4"/>
<gene>
    <name evidence="2" type="ORF">THTE_0997</name>
</gene>
<evidence type="ECO:0000313" key="3">
    <source>
        <dbReference type="Proteomes" id="UP000215086"/>
    </source>
</evidence>
<name>A0A286RCB4_9BACT</name>
<dbReference type="InterPro" id="IPR038717">
    <property type="entry name" value="Tc1-like_DDE_dom"/>
</dbReference>
<feature type="domain" description="Tc1-like transposase DDE" evidence="1">
    <location>
        <begin position="32"/>
        <end position="158"/>
    </location>
</feature>
<dbReference type="RefSeq" id="WP_157731686.1">
    <property type="nucleotide sequence ID" value="NZ_CP018477.1"/>
</dbReference>
<dbReference type="EMBL" id="CP018477">
    <property type="protein sequence ID" value="ASV73599.1"/>
    <property type="molecule type" value="Genomic_DNA"/>
</dbReference>